<name>A0ABN3U5Q6_9ACTN</name>
<gene>
    <name evidence="3" type="ORF">GCM10010315_54630</name>
</gene>
<evidence type="ECO:0000256" key="1">
    <source>
        <dbReference type="SAM" id="SignalP"/>
    </source>
</evidence>
<reference evidence="3 4" key="1">
    <citation type="journal article" date="2019" name="Int. J. Syst. Evol. Microbiol.">
        <title>The Global Catalogue of Microorganisms (GCM) 10K type strain sequencing project: providing services to taxonomists for standard genome sequencing and annotation.</title>
        <authorList>
            <consortium name="The Broad Institute Genomics Platform"/>
            <consortium name="The Broad Institute Genome Sequencing Center for Infectious Disease"/>
            <person name="Wu L."/>
            <person name="Ma J."/>
        </authorList>
    </citation>
    <scope>NUCLEOTIDE SEQUENCE [LARGE SCALE GENOMIC DNA]</scope>
    <source>
        <strain evidence="3 4">JCM 4542</strain>
    </source>
</reference>
<dbReference type="EMBL" id="BAAASL010000026">
    <property type="protein sequence ID" value="GAA2724536.1"/>
    <property type="molecule type" value="Genomic_DNA"/>
</dbReference>
<protein>
    <recommendedName>
        <fullName evidence="2">DUF4232 domain-containing protein</fullName>
    </recommendedName>
</protein>
<feature type="signal peptide" evidence="1">
    <location>
        <begin position="1"/>
        <end position="32"/>
    </location>
</feature>
<dbReference type="RefSeq" id="WP_344439022.1">
    <property type="nucleotide sequence ID" value="NZ_BAAASL010000026.1"/>
</dbReference>
<proteinExistence type="predicted"/>
<evidence type="ECO:0000259" key="2">
    <source>
        <dbReference type="Pfam" id="PF14016"/>
    </source>
</evidence>
<sequence>MRIRTSSVAATAFAAAAALFAGAMTAPQAAQAAAPVPQVRHGAVTATCGLKDLSFKVQNVSRPINHALLVATNTGSAPCNAVRAPFVGFDDSQYVLGSLEASAPQAVVTLQPGQSAYAGIKTSTADDSANWGYFAKTARISLDTGDGSGGSTSTVTVRLPQKTWIDDTAWVTYWQTDAESALSW</sequence>
<dbReference type="Proteomes" id="UP001500886">
    <property type="component" value="Unassembled WGS sequence"/>
</dbReference>
<keyword evidence="1" id="KW-0732">Signal</keyword>
<organism evidence="3 4">
    <name type="scientific">Streptomyces luteosporeus</name>
    <dbReference type="NCBI Taxonomy" id="173856"/>
    <lineage>
        <taxon>Bacteria</taxon>
        <taxon>Bacillati</taxon>
        <taxon>Actinomycetota</taxon>
        <taxon>Actinomycetes</taxon>
        <taxon>Kitasatosporales</taxon>
        <taxon>Streptomycetaceae</taxon>
        <taxon>Streptomyces</taxon>
    </lineage>
</organism>
<feature type="domain" description="DUF4232" evidence="2">
    <location>
        <begin position="48"/>
        <end position="175"/>
    </location>
</feature>
<evidence type="ECO:0000313" key="4">
    <source>
        <dbReference type="Proteomes" id="UP001500886"/>
    </source>
</evidence>
<feature type="chain" id="PRO_5045469390" description="DUF4232 domain-containing protein" evidence="1">
    <location>
        <begin position="33"/>
        <end position="184"/>
    </location>
</feature>
<dbReference type="Pfam" id="PF14016">
    <property type="entry name" value="DUF4232"/>
    <property type="match status" value="1"/>
</dbReference>
<comment type="caution">
    <text evidence="3">The sequence shown here is derived from an EMBL/GenBank/DDBJ whole genome shotgun (WGS) entry which is preliminary data.</text>
</comment>
<evidence type="ECO:0000313" key="3">
    <source>
        <dbReference type="EMBL" id="GAA2724536.1"/>
    </source>
</evidence>
<keyword evidence="4" id="KW-1185">Reference proteome</keyword>
<accession>A0ABN3U5Q6</accession>
<dbReference type="InterPro" id="IPR025326">
    <property type="entry name" value="DUF4232"/>
</dbReference>